<evidence type="ECO:0000313" key="2">
    <source>
        <dbReference type="Proteomes" id="UP001321486"/>
    </source>
</evidence>
<dbReference type="EMBL" id="AP027732">
    <property type="protein sequence ID" value="BDZ49810.1"/>
    <property type="molecule type" value="Genomic_DNA"/>
</dbReference>
<dbReference type="Proteomes" id="UP001321486">
    <property type="component" value="Chromosome"/>
</dbReference>
<name>A0ABM8GMZ1_9MICO</name>
<protein>
    <submittedName>
        <fullName evidence="1">Uncharacterized protein</fullName>
    </submittedName>
</protein>
<gene>
    <name evidence="1" type="ORF">GCM10025867_20510</name>
</gene>
<reference evidence="2" key="1">
    <citation type="journal article" date="2019" name="Int. J. Syst. Evol. Microbiol.">
        <title>The Global Catalogue of Microorganisms (GCM) 10K type strain sequencing project: providing services to taxonomists for standard genome sequencing and annotation.</title>
        <authorList>
            <consortium name="The Broad Institute Genomics Platform"/>
            <consortium name="The Broad Institute Genome Sequencing Center for Infectious Disease"/>
            <person name="Wu L."/>
            <person name="Ma J."/>
        </authorList>
    </citation>
    <scope>NUCLEOTIDE SEQUENCE [LARGE SCALE GENOMIC DNA]</scope>
    <source>
        <strain evidence="2">NBRC 108728</strain>
    </source>
</reference>
<sequence>MGEVEETGRLADGVVLLQIGRVADGHLPAGEVGEARTGLDVDVVERAVARFDRTLVGRD</sequence>
<keyword evidence="2" id="KW-1185">Reference proteome</keyword>
<organism evidence="1 2">
    <name type="scientific">Frondihabitans sucicola</name>
    <dbReference type="NCBI Taxonomy" id="1268041"/>
    <lineage>
        <taxon>Bacteria</taxon>
        <taxon>Bacillati</taxon>
        <taxon>Actinomycetota</taxon>
        <taxon>Actinomycetes</taxon>
        <taxon>Micrococcales</taxon>
        <taxon>Microbacteriaceae</taxon>
        <taxon>Frondihabitans</taxon>
    </lineage>
</organism>
<evidence type="ECO:0000313" key="1">
    <source>
        <dbReference type="EMBL" id="BDZ49810.1"/>
    </source>
</evidence>
<proteinExistence type="predicted"/>
<accession>A0ABM8GMZ1</accession>